<feature type="non-terminal residue" evidence="1">
    <location>
        <position position="37"/>
    </location>
</feature>
<comment type="caution">
    <text evidence="1">The sequence shown here is derived from an EMBL/GenBank/DDBJ whole genome shotgun (WGS) entry which is preliminary data.</text>
</comment>
<name>A0A820P5F1_9BILA</name>
<sequence>GREDLFVSSDIAGELMIALRERSLDKISPMNEKIFEI</sequence>
<accession>A0A820P5F1</accession>
<evidence type="ECO:0000313" key="1">
    <source>
        <dbReference type="EMBL" id="CAF4401323.1"/>
    </source>
</evidence>
<gene>
    <name evidence="1" type="ORF">FNK824_LOCUS43963</name>
</gene>
<protein>
    <submittedName>
        <fullName evidence="1">Uncharacterized protein</fullName>
    </submittedName>
</protein>
<dbReference type="AlphaFoldDB" id="A0A820P5F1"/>
<proteinExistence type="predicted"/>
<organism evidence="1 2">
    <name type="scientific">Rotaria sordida</name>
    <dbReference type="NCBI Taxonomy" id="392033"/>
    <lineage>
        <taxon>Eukaryota</taxon>
        <taxon>Metazoa</taxon>
        <taxon>Spiralia</taxon>
        <taxon>Gnathifera</taxon>
        <taxon>Rotifera</taxon>
        <taxon>Eurotatoria</taxon>
        <taxon>Bdelloidea</taxon>
        <taxon>Philodinida</taxon>
        <taxon>Philodinidae</taxon>
        <taxon>Rotaria</taxon>
    </lineage>
</organism>
<dbReference type="EMBL" id="CAJOBE010066011">
    <property type="protein sequence ID" value="CAF4401323.1"/>
    <property type="molecule type" value="Genomic_DNA"/>
</dbReference>
<evidence type="ECO:0000313" key="2">
    <source>
        <dbReference type="Proteomes" id="UP000663874"/>
    </source>
</evidence>
<feature type="non-terminal residue" evidence="1">
    <location>
        <position position="1"/>
    </location>
</feature>
<dbReference type="Proteomes" id="UP000663874">
    <property type="component" value="Unassembled WGS sequence"/>
</dbReference>
<reference evidence="1" key="1">
    <citation type="submission" date="2021-02" db="EMBL/GenBank/DDBJ databases">
        <authorList>
            <person name="Nowell W R."/>
        </authorList>
    </citation>
    <scope>NUCLEOTIDE SEQUENCE</scope>
</reference>